<sequence>MATKKACNALQTTFPMFAANELCTRLNLDHEIMSQIRPELQIRIFTEVTKNPQRFAHLGNEARVVACLDAIVDGIHHDIDLMKELIASLPKQAQMVLDTSVRFRSSGGNSGGYNVFEGGSLNLPEESRIHRSTGTQTGSLSEESESDYDIISRDEAALEEGNAGNWSKI</sequence>
<gene>
    <name evidence="1" type="ORF">ABVK25_001714</name>
</gene>
<dbReference type="EMBL" id="JBHFEH010000003">
    <property type="protein sequence ID" value="KAL2058096.1"/>
    <property type="molecule type" value="Genomic_DNA"/>
</dbReference>
<keyword evidence="2" id="KW-1185">Reference proteome</keyword>
<comment type="caution">
    <text evidence="1">The sequence shown here is derived from an EMBL/GenBank/DDBJ whole genome shotgun (WGS) entry which is preliminary data.</text>
</comment>
<proteinExistence type="predicted"/>
<dbReference type="Proteomes" id="UP001590951">
    <property type="component" value="Unassembled WGS sequence"/>
</dbReference>
<organism evidence="1 2">
    <name type="scientific">Lepraria finkii</name>
    <dbReference type="NCBI Taxonomy" id="1340010"/>
    <lineage>
        <taxon>Eukaryota</taxon>
        <taxon>Fungi</taxon>
        <taxon>Dikarya</taxon>
        <taxon>Ascomycota</taxon>
        <taxon>Pezizomycotina</taxon>
        <taxon>Lecanoromycetes</taxon>
        <taxon>OSLEUM clade</taxon>
        <taxon>Lecanoromycetidae</taxon>
        <taxon>Lecanorales</taxon>
        <taxon>Lecanorineae</taxon>
        <taxon>Stereocaulaceae</taxon>
        <taxon>Lepraria</taxon>
    </lineage>
</organism>
<evidence type="ECO:0000313" key="1">
    <source>
        <dbReference type="EMBL" id="KAL2058096.1"/>
    </source>
</evidence>
<name>A0ABR4BMM9_9LECA</name>
<reference evidence="1 2" key="1">
    <citation type="submission" date="2024-09" db="EMBL/GenBank/DDBJ databases">
        <title>Rethinking Asexuality: The Enigmatic Case of Functional Sexual Genes in Lepraria (Stereocaulaceae).</title>
        <authorList>
            <person name="Doellman M."/>
            <person name="Sun Y."/>
            <person name="Barcenas-Pena A."/>
            <person name="Lumbsch H.T."/>
            <person name="Grewe F."/>
        </authorList>
    </citation>
    <scope>NUCLEOTIDE SEQUENCE [LARGE SCALE GENOMIC DNA]</scope>
    <source>
        <strain evidence="1 2">Grewe 0041</strain>
    </source>
</reference>
<accession>A0ABR4BMM9</accession>
<evidence type="ECO:0000313" key="2">
    <source>
        <dbReference type="Proteomes" id="UP001590951"/>
    </source>
</evidence>
<protein>
    <submittedName>
        <fullName evidence="1">Uncharacterized protein</fullName>
    </submittedName>
</protein>